<reference evidence="2" key="1">
    <citation type="journal article" date="2022" name="bioRxiv">
        <title>Sequencing and chromosome-scale assembly of the giantPleurodeles waltlgenome.</title>
        <authorList>
            <person name="Brown T."/>
            <person name="Elewa A."/>
            <person name="Iarovenko S."/>
            <person name="Subramanian E."/>
            <person name="Araus A.J."/>
            <person name="Petzold A."/>
            <person name="Susuki M."/>
            <person name="Suzuki K.-i.T."/>
            <person name="Hayashi T."/>
            <person name="Toyoda A."/>
            <person name="Oliveira C."/>
            <person name="Osipova E."/>
            <person name="Leigh N.D."/>
            <person name="Simon A."/>
            <person name="Yun M.H."/>
        </authorList>
    </citation>
    <scope>NUCLEOTIDE SEQUENCE</scope>
    <source>
        <strain evidence="2">20211129_DDA</strain>
        <tissue evidence="2">Liver</tissue>
    </source>
</reference>
<sequence>MCSVTPTTRKHSHSRGVRRCCRKPQRGSPARLYHAVAEQGRNGTRGTATSSIEDDDAPLSHAKEERRVYVALRKTDLSIRVSQS</sequence>
<gene>
    <name evidence="2" type="ORF">NDU88_001727</name>
</gene>
<feature type="region of interest" description="Disordered" evidence="1">
    <location>
        <begin position="1"/>
        <end position="61"/>
    </location>
</feature>
<evidence type="ECO:0000313" key="3">
    <source>
        <dbReference type="Proteomes" id="UP001066276"/>
    </source>
</evidence>
<comment type="caution">
    <text evidence="2">The sequence shown here is derived from an EMBL/GenBank/DDBJ whole genome shotgun (WGS) entry which is preliminary data.</text>
</comment>
<dbReference type="AlphaFoldDB" id="A0AAV7WJA5"/>
<accession>A0AAV7WJA5</accession>
<evidence type="ECO:0000256" key="1">
    <source>
        <dbReference type="SAM" id="MobiDB-lite"/>
    </source>
</evidence>
<proteinExistence type="predicted"/>
<feature type="compositionally biased region" description="Polar residues" evidence="1">
    <location>
        <begin position="41"/>
        <end position="51"/>
    </location>
</feature>
<organism evidence="2 3">
    <name type="scientific">Pleurodeles waltl</name>
    <name type="common">Iberian ribbed newt</name>
    <dbReference type="NCBI Taxonomy" id="8319"/>
    <lineage>
        <taxon>Eukaryota</taxon>
        <taxon>Metazoa</taxon>
        <taxon>Chordata</taxon>
        <taxon>Craniata</taxon>
        <taxon>Vertebrata</taxon>
        <taxon>Euteleostomi</taxon>
        <taxon>Amphibia</taxon>
        <taxon>Batrachia</taxon>
        <taxon>Caudata</taxon>
        <taxon>Salamandroidea</taxon>
        <taxon>Salamandridae</taxon>
        <taxon>Pleurodelinae</taxon>
        <taxon>Pleurodeles</taxon>
    </lineage>
</organism>
<protein>
    <submittedName>
        <fullName evidence="2">Uncharacterized protein</fullName>
    </submittedName>
</protein>
<feature type="compositionally biased region" description="Basic residues" evidence="1">
    <location>
        <begin position="8"/>
        <end position="25"/>
    </location>
</feature>
<name>A0AAV7WJA5_PLEWA</name>
<dbReference type="EMBL" id="JANPWB010000001">
    <property type="protein sequence ID" value="KAJ1214100.1"/>
    <property type="molecule type" value="Genomic_DNA"/>
</dbReference>
<evidence type="ECO:0000313" key="2">
    <source>
        <dbReference type="EMBL" id="KAJ1214100.1"/>
    </source>
</evidence>
<dbReference type="Proteomes" id="UP001066276">
    <property type="component" value="Chromosome 1_1"/>
</dbReference>
<keyword evidence="3" id="KW-1185">Reference proteome</keyword>